<evidence type="ECO:0000313" key="1">
    <source>
        <dbReference type="EMBL" id="CDH45133.1"/>
    </source>
</evidence>
<keyword evidence="2" id="KW-1185">Reference proteome</keyword>
<dbReference type="Proteomes" id="UP000019184">
    <property type="component" value="Unassembled WGS sequence"/>
</dbReference>
<evidence type="ECO:0000313" key="2">
    <source>
        <dbReference type="Proteomes" id="UP000019184"/>
    </source>
</evidence>
<dbReference type="AlphaFoldDB" id="A0A7U7GBC1"/>
<sequence length="40" mass="4378">MLEEVFLFPDPQWTAQAVLIEERMGAVANGGSAIESHYLG</sequence>
<accession>A0A7U7GBC1</accession>
<protein>
    <submittedName>
        <fullName evidence="1">Uncharacterized protein</fullName>
    </submittedName>
</protein>
<comment type="caution">
    <text evidence="1">The sequence shown here is derived from an EMBL/GenBank/DDBJ whole genome shotgun (WGS) entry which is preliminary data.</text>
</comment>
<reference evidence="1 2" key="1">
    <citation type="journal article" date="2014" name="ISME J.">
        <title>Candidatus Competibacter-lineage genomes retrieved from metagenomes reveal functional metabolic diversity.</title>
        <authorList>
            <person name="McIlroy S.J."/>
            <person name="Albertsen M."/>
            <person name="Andresen E.K."/>
            <person name="Saunders A.M."/>
            <person name="Kristiansen R."/>
            <person name="Stokholm-Bjerregaard M."/>
            <person name="Nielsen K.L."/>
            <person name="Nielsen P.H."/>
        </authorList>
    </citation>
    <scope>NUCLEOTIDE SEQUENCE [LARGE SCALE GENOMIC DNA]</scope>
    <source>
        <strain evidence="1 2">Run_B_J11</strain>
    </source>
</reference>
<gene>
    <name evidence="1" type="ORF">BN874_210013</name>
</gene>
<name>A0A7U7GBC1_9GAMM</name>
<dbReference type="EMBL" id="CBTK010000124">
    <property type="protein sequence ID" value="CDH45133.1"/>
    <property type="molecule type" value="Genomic_DNA"/>
</dbReference>
<organism evidence="1 2">
    <name type="scientific">Candidatus Contendobacter odensis Run_B_J11</name>
    <dbReference type="NCBI Taxonomy" id="1400861"/>
    <lineage>
        <taxon>Bacteria</taxon>
        <taxon>Pseudomonadati</taxon>
        <taxon>Pseudomonadota</taxon>
        <taxon>Gammaproteobacteria</taxon>
        <taxon>Candidatus Competibacteraceae</taxon>
        <taxon>Candidatus Contendibacter</taxon>
    </lineage>
</organism>
<proteinExistence type="predicted"/>